<comment type="catalytic activity">
    <reaction evidence="5">
        <text>2-(9Z-octadecenoyl)-glycerol + hexadecanoyl-CoA = 1-hexadecanoyl-2-(9Z-octadecenoyl)-sn-glycerol + CoA</text>
        <dbReference type="Rhea" id="RHEA:38071"/>
        <dbReference type="ChEBI" id="CHEBI:57287"/>
        <dbReference type="ChEBI" id="CHEBI:57379"/>
        <dbReference type="ChEBI" id="CHEBI:73990"/>
        <dbReference type="ChEBI" id="CHEBI:75466"/>
    </reaction>
    <physiologicalReaction direction="left-to-right" evidence="5">
        <dbReference type="Rhea" id="RHEA:38072"/>
    </physiologicalReaction>
</comment>
<keyword evidence="38" id="KW-1185">Reference proteome</keyword>
<evidence type="ECO:0000256" key="28">
    <source>
        <dbReference type="ARBA" id="ARBA00048614"/>
    </source>
</evidence>
<comment type="subcellular location">
    <subcellularLocation>
        <location evidence="8">Endoplasmic reticulum membrane</location>
        <topology evidence="8">Multi-pass membrane protein</topology>
    </subcellularLocation>
</comment>
<comment type="catalytic activity">
    <reaction evidence="3">
        <text>13-cis-retinol + hexadecanoyl-CoA = 13-cis-retinyl hexadecanoate + CoA</text>
        <dbReference type="Rhea" id="RHEA:55296"/>
        <dbReference type="ChEBI" id="CHEBI:45479"/>
        <dbReference type="ChEBI" id="CHEBI:57287"/>
        <dbReference type="ChEBI" id="CHEBI:57379"/>
        <dbReference type="ChEBI" id="CHEBI:138722"/>
    </reaction>
    <physiologicalReaction direction="left-to-right" evidence="3">
        <dbReference type="Rhea" id="RHEA:55297"/>
    </physiologicalReaction>
</comment>
<comment type="catalytic activity">
    <reaction evidence="29">
        <text>an acyl-CoA + a 1,2-diacyl-sn-glycerol = a triacyl-sn-glycerol + CoA</text>
        <dbReference type="Rhea" id="RHEA:10868"/>
        <dbReference type="ChEBI" id="CHEBI:17815"/>
        <dbReference type="ChEBI" id="CHEBI:57287"/>
        <dbReference type="ChEBI" id="CHEBI:58342"/>
        <dbReference type="ChEBI" id="CHEBI:64615"/>
        <dbReference type="EC" id="2.3.1.20"/>
    </reaction>
    <physiologicalReaction direction="left-to-right" evidence="29">
        <dbReference type="Rhea" id="RHEA:10869"/>
    </physiologicalReaction>
</comment>
<feature type="compositionally biased region" description="Low complexity" evidence="35">
    <location>
        <begin position="621"/>
        <end position="634"/>
    </location>
</feature>
<evidence type="ECO:0000313" key="38">
    <source>
        <dbReference type="Proteomes" id="UP001177023"/>
    </source>
</evidence>
<evidence type="ECO:0000256" key="23">
    <source>
        <dbReference type="ARBA" id="ARBA00047367"/>
    </source>
</evidence>
<protein>
    <recommendedName>
        <fullName evidence="13">Diacylglycerol O-acyltransferase 1</fullName>
        <ecNumber evidence="12">2.3.1.20</ecNumber>
        <ecNumber evidence="11">2.3.1.76</ecNumber>
    </recommendedName>
    <alternativeName>
        <fullName evidence="22">Acyl-CoA retinol O-fatty-acyltransferase</fullName>
    </alternativeName>
    <alternativeName>
        <fullName evidence="21">Diglyceride acyltransferase</fullName>
    </alternativeName>
</protein>
<feature type="transmembrane region" description="Helical" evidence="36">
    <location>
        <begin position="169"/>
        <end position="193"/>
    </location>
</feature>
<dbReference type="GO" id="GO:0004144">
    <property type="term" value="F:diacylglycerol O-acyltransferase activity"/>
    <property type="evidence" value="ECO:0007669"/>
    <property type="project" value="UniProtKB-EC"/>
</dbReference>
<evidence type="ECO:0000256" key="30">
    <source>
        <dbReference type="ARBA" id="ARBA00048728"/>
    </source>
</evidence>
<comment type="catalytic activity">
    <reaction evidence="31">
        <text>hexadecan-1-ol + hexadecanoyl-CoA = hexadecyl hexadecanoate + CoA</text>
        <dbReference type="Rhea" id="RHEA:38167"/>
        <dbReference type="ChEBI" id="CHEBI:16125"/>
        <dbReference type="ChEBI" id="CHEBI:57287"/>
        <dbReference type="ChEBI" id="CHEBI:57379"/>
        <dbReference type="ChEBI" id="CHEBI:75584"/>
    </reaction>
    <physiologicalReaction direction="left-to-right" evidence="31">
        <dbReference type="Rhea" id="RHEA:38168"/>
    </physiologicalReaction>
</comment>
<comment type="similarity">
    <text evidence="10">Belongs to the membrane-bound acyltransferase family. Sterol o-acyltransferase subfamily.</text>
</comment>
<feature type="compositionally biased region" description="Acidic residues" evidence="35">
    <location>
        <begin position="652"/>
        <end position="661"/>
    </location>
</feature>
<evidence type="ECO:0000256" key="20">
    <source>
        <dbReference type="ARBA" id="ARBA00023610"/>
    </source>
</evidence>
<dbReference type="InterPro" id="IPR004299">
    <property type="entry name" value="MBOAT_fam"/>
</dbReference>
<comment type="catalytic activity">
    <reaction evidence="7">
        <text>all-trans-retinol + hexadecanoyl-CoA = all-trans-retinyl hexadecanoate + CoA</text>
        <dbReference type="Rhea" id="RHEA:38175"/>
        <dbReference type="ChEBI" id="CHEBI:17336"/>
        <dbReference type="ChEBI" id="CHEBI:17616"/>
        <dbReference type="ChEBI" id="CHEBI:57287"/>
        <dbReference type="ChEBI" id="CHEBI:57379"/>
    </reaction>
    <physiologicalReaction direction="left-to-right" evidence="7">
        <dbReference type="Rhea" id="RHEA:38176"/>
    </physiologicalReaction>
</comment>
<comment type="catalytic activity">
    <reaction evidence="4">
        <text>hexadecane-1,2-diol + 2 hexadecanoyl-CoA = 1,2-O,O-dihexadecanoyl-1,2-hexadecanediol + 2 CoA</text>
        <dbReference type="Rhea" id="RHEA:38211"/>
        <dbReference type="ChEBI" id="CHEBI:57287"/>
        <dbReference type="ChEBI" id="CHEBI:57379"/>
        <dbReference type="ChEBI" id="CHEBI:75586"/>
        <dbReference type="ChEBI" id="CHEBI:75608"/>
    </reaction>
    <physiologicalReaction direction="left-to-right" evidence="4">
        <dbReference type="Rhea" id="RHEA:38212"/>
    </physiologicalReaction>
</comment>
<evidence type="ECO:0000256" key="9">
    <source>
        <dbReference type="ARBA" id="ARBA00005175"/>
    </source>
</evidence>
<comment type="catalytic activity">
    <reaction evidence="24">
        <text>1-O-(9Z-octadecyl)-3-(9Z-octadecenoyl)-glycerol + (9Z)-octadecenoyl-CoA = 1-O-(9Z-octadecenyl)-2,3-di-(9Z-octadecenoyl)glycerol + CoA</text>
        <dbReference type="Rhea" id="RHEA:55344"/>
        <dbReference type="ChEBI" id="CHEBI:57287"/>
        <dbReference type="ChEBI" id="CHEBI:57387"/>
        <dbReference type="ChEBI" id="CHEBI:138735"/>
        <dbReference type="ChEBI" id="CHEBI:197429"/>
    </reaction>
    <physiologicalReaction direction="left-to-right" evidence="24">
        <dbReference type="Rhea" id="RHEA:55345"/>
    </physiologicalReaction>
</comment>
<keyword evidence="16" id="KW-0256">Endoplasmic reticulum</keyword>
<evidence type="ECO:0000256" key="7">
    <source>
        <dbReference type="ARBA" id="ARBA00001764"/>
    </source>
</evidence>
<comment type="catalytic activity">
    <reaction evidence="1">
        <text>hexadecane-1,2-diol + hexadecanoyl-CoA = 2-hydroxyhexadecyl hexadecanoate + CoA</text>
        <dbReference type="Rhea" id="RHEA:38171"/>
        <dbReference type="ChEBI" id="CHEBI:57287"/>
        <dbReference type="ChEBI" id="CHEBI:57379"/>
        <dbReference type="ChEBI" id="CHEBI:75586"/>
        <dbReference type="ChEBI" id="CHEBI:75587"/>
    </reaction>
    <physiologicalReaction direction="left-to-right" evidence="1">
        <dbReference type="Rhea" id="RHEA:38172"/>
    </physiologicalReaction>
</comment>
<dbReference type="Proteomes" id="UP001177023">
    <property type="component" value="Unassembled WGS sequence"/>
</dbReference>
<dbReference type="GO" id="GO:0005789">
    <property type="term" value="C:endoplasmic reticulum membrane"/>
    <property type="evidence" value="ECO:0007669"/>
    <property type="project" value="UniProtKB-SubCell"/>
</dbReference>
<reference evidence="37" key="1">
    <citation type="submission" date="2023-06" db="EMBL/GenBank/DDBJ databases">
        <authorList>
            <person name="Delattre M."/>
        </authorList>
    </citation>
    <scope>NUCLEOTIDE SEQUENCE</scope>
    <source>
        <strain evidence="37">AF72</strain>
    </source>
</reference>
<feature type="transmembrane region" description="Helical" evidence="36">
    <location>
        <begin position="334"/>
        <end position="358"/>
    </location>
</feature>
<accession>A0AA36CXZ3</accession>
<evidence type="ECO:0000256" key="26">
    <source>
        <dbReference type="ARBA" id="ARBA00048096"/>
    </source>
</evidence>
<gene>
    <name evidence="37" type="ORF">MSPICULIGERA_LOCUS15422</name>
</gene>
<evidence type="ECO:0000256" key="34">
    <source>
        <dbReference type="PIRSR" id="PIRSR000439-1"/>
    </source>
</evidence>
<evidence type="ECO:0000256" key="1">
    <source>
        <dbReference type="ARBA" id="ARBA00000174"/>
    </source>
</evidence>
<evidence type="ECO:0000256" key="2">
    <source>
        <dbReference type="ARBA" id="ARBA00000633"/>
    </source>
</evidence>
<comment type="catalytic activity">
    <reaction evidence="6">
        <text>1,2-di-(9Z-octadecenoyl)-sn-glycerol + hexadecanoyl-CoA = 1,2-di-(9Z)-octadecenoyl-3-hexadecanoyl-sn-glycerol + CoA</text>
        <dbReference type="Rhea" id="RHEA:38163"/>
        <dbReference type="ChEBI" id="CHEBI:52333"/>
        <dbReference type="ChEBI" id="CHEBI:57287"/>
        <dbReference type="ChEBI" id="CHEBI:57379"/>
        <dbReference type="ChEBI" id="CHEBI:75583"/>
    </reaction>
    <physiologicalReaction direction="left-to-right" evidence="6">
        <dbReference type="Rhea" id="RHEA:38164"/>
    </physiologicalReaction>
</comment>
<comment type="catalytic activity">
    <reaction evidence="28">
        <text>1-octadecanoyl-2-(5Z,8Z,11Z,14Z-eicosatetraenoyl)-sn-glycerol + (9Z)-octadecenoyl-CoA = 1-octadecanoyl-2-(5Z,8Z,11Z,14Z)-eicosatetraenoyl-3-(9Z)-octadecenoyl-sn-glycerol + CoA</text>
        <dbReference type="Rhea" id="RHEA:38307"/>
        <dbReference type="ChEBI" id="CHEBI:57287"/>
        <dbReference type="ChEBI" id="CHEBI:57387"/>
        <dbReference type="ChEBI" id="CHEBI:75728"/>
        <dbReference type="ChEBI" id="CHEBI:75729"/>
    </reaction>
    <physiologicalReaction direction="left-to-right" evidence="28">
        <dbReference type="Rhea" id="RHEA:38308"/>
    </physiologicalReaction>
</comment>
<comment type="pathway">
    <text evidence="9">Lipid metabolism; glycerolipid metabolism.</text>
</comment>
<evidence type="ECO:0000256" key="31">
    <source>
        <dbReference type="ARBA" id="ARBA00048907"/>
    </source>
</evidence>
<sequence>MGKRIEETLLASLSHGLSGGDDDKNGVRRRRNSGQSQISGNSNSSNNDSPSRKPSFAARKLELQKAGPLANPVHRPQDSLFSSSSGWTNYRGFFNLAILLLVVSNGRVALENVIKYGILISPLDWIEFLLTDLSYTNWPNLFMILFSNITIVIVLVMEKLLARGAFSNHFAAAFYTLLIGAHVTVPATITLYLKGNPLYATGCLGLIVIESLKLVSYVHVNYWCRSARQQQKEDSEHMPPDVLRLYPGNLTLKNLYYFMAAPTLCYELKFPTSPRLRKSFLLKRTCELTFLSFLIVALVQQWVVPTVHNSLGPFSQMDIGKCVERVLKLAIPNILIWLIGFYTMFHSALNLLAELLCFSDREFYRDFWNSETIQYFWKTWNIPVHRWALRHIYLPMVRNNYSKFLASLAVFFVSAAFHEYLVSVPLSMFRLWAYYGMMAQVPLSFVTDYVVKGGRAGNVIVWLSLILGQPMAILMYVHDWYLINYPKDPALERDTLAPMVVPNILPLLTIFDGERWLIYWRNEDNILGVTNLFDAVYEKVISREEKALKLNCARTLADKSWIDFMHAEGWLISQVDPEAATIGIGSKRTFELLRKAGERFCDNMTAELLITRASWVPRRPALPSDSLESESSPSPSKPLRRGQRQRHGGAEDWSDDGDAAGEDEKPSEKPLMASKHVSKAKPGVSSVEAPPEKPRAVKNFGKVVVKTASKATTKRTKKTRAGADDWSDDDE</sequence>
<comment type="caution">
    <text evidence="37">The sequence shown here is derived from an EMBL/GenBank/DDBJ whole genome shotgun (WGS) entry which is preliminary data.</text>
</comment>
<evidence type="ECO:0000313" key="37">
    <source>
        <dbReference type="EMBL" id="CAJ0577144.1"/>
    </source>
</evidence>
<feature type="transmembrane region" description="Helical" evidence="36">
    <location>
        <begin position="93"/>
        <end position="118"/>
    </location>
</feature>
<dbReference type="PANTHER" id="PTHR10408:SF7">
    <property type="entry name" value="DIACYLGLYCEROL O-ACYLTRANSFERASE 1"/>
    <property type="match status" value="1"/>
</dbReference>
<feature type="region of interest" description="Disordered" evidence="35">
    <location>
        <begin position="621"/>
        <end position="731"/>
    </location>
</feature>
<comment type="catalytic activity">
    <reaction evidence="27">
        <text>2-(9Z-octadecenoyl)-glycerol + (9Z)-octadecenoyl-CoA = 1,2-di-(9Z-octadecenoyl)-sn-glycerol + CoA</text>
        <dbReference type="Rhea" id="RHEA:37911"/>
        <dbReference type="ChEBI" id="CHEBI:52333"/>
        <dbReference type="ChEBI" id="CHEBI:57287"/>
        <dbReference type="ChEBI" id="CHEBI:57387"/>
        <dbReference type="ChEBI" id="CHEBI:73990"/>
    </reaction>
    <physiologicalReaction direction="left-to-right" evidence="27">
        <dbReference type="Rhea" id="RHEA:37912"/>
    </physiologicalReaction>
</comment>
<proteinExistence type="inferred from homology"/>
<dbReference type="EC" id="2.3.1.20" evidence="12"/>
<evidence type="ECO:0000256" key="19">
    <source>
        <dbReference type="ARBA" id="ARBA00023315"/>
    </source>
</evidence>
<comment type="catalytic activity">
    <reaction evidence="26">
        <text>2,3-di-(9Z)-octadecenoyl-sn-glycerol + (9Z)-octadecenoyl-CoA = 1,2,3-tri-(9Z-octadecenoyl)-glycerol + CoA</text>
        <dbReference type="Rhea" id="RHEA:38439"/>
        <dbReference type="ChEBI" id="CHEBI:53753"/>
        <dbReference type="ChEBI" id="CHEBI:57287"/>
        <dbReference type="ChEBI" id="CHEBI:57387"/>
        <dbReference type="ChEBI" id="CHEBI:75824"/>
    </reaction>
    <physiologicalReaction direction="left-to-right" evidence="26">
        <dbReference type="Rhea" id="RHEA:38440"/>
    </physiologicalReaction>
</comment>
<name>A0AA36CXZ3_9BILA</name>
<evidence type="ECO:0000256" key="8">
    <source>
        <dbReference type="ARBA" id="ARBA00004477"/>
    </source>
</evidence>
<comment type="catalytic activity">
    <reaction evidence="33">
        <text>1,3-di-(9Z-octadecenoyl)-glycerol + (9Z)-octadecenoyl-CoA = 1,2,3-tri-(9Z-octadecenoyl)-glycerol + CoA</text>
        <dbReference type="Rhea" id="RHEA:38435"/>
        <dbReference type="ChEBI" id="CHEBI:53753"/>
        <dbReference type="ChEBI" id="CHEBI:57287"/>
        <dbReference type="ChEBI" id="CHEBI:57387"/>
        <dbReference type="ChEBI" id="CHEBI:75735"/>
    </reaction>
    <physiologicalReaction direction="left-to-right" evidence="33">
        <dbReference type="Rhea" id="RHEA:38436"/>
    </physiologicalReaction>
</comment>
<organism evidence="37 38">
    <name type="scientific">Mesorhabditis spiculigera</name>
    <dbReference type="NCBI Taxonomy" id="96644"/>
    <lineage>
        <taxon>Eukaryota</taxon>
        <taxon>Metazoa</taxon>
        <taxon>Ecdysozoa</taxon>
        <taxon>Nematoda</taxon>
        <taxon>Chromadorea</taxon>
        <taxon>Rhabditida</taxon>
        <taxon>Rhabditina</taxon>
        <taxon>Rhabditomorpha</taxon>
        <taxon>Rhabditoidea</taxon>
        <taxon>Rhabditidae</taxon>
        <taxon>Mesorhabditinae</taxon>
        <taxon>Mesorhabditis</taxon>
    </lineage>
</organism>
<dbReference type="PANTHER" id="PTHR10408">
    <property type="entry name" value="STEROL O-ACYLTRANSFERASE"/>
    <property type="match status" value="1"/>
</dbReference>
<feature type="transmembrane region" description="Helical" evidence="36">
    <location>
        <begin position="432"/>
        <end position="451"/>
    </location>
</feature>
<comment type="catalytic activity">
    <reaction evidence="32">
        <text>1-(9Z-octadecenoyl)-glycerol + (9Z)-octadecenoyl-CoA = 1,2-di-(9Z-octadecenoyl)-glycerol + CoA</text>
        <dbReference type="Rhea" id="RHEA:37915"/>
        <dbReference type="ChEBI" id="CHEBI:52323"/>
        <dbReference type="ChEBI" id="CHEBI:57287"/>
        <dbReference type="ChEBI" id="CHEBI:57387"/>
        <dbReference type="ChEBI" id="CHEBI:75342"/>
    </reaction>
    <physiologicalReaction direction="left-to-right" evidence="32">
        <dbReference type="Rhea" id="RHEA:37916"/>
    </physiologicalReaction>
</comment>
<evidence type="ECO:0000256" key="18">
    <source>
        <dbReference type="ARBA" id="ARBA00023136"/>
    </source>
</evidence>
<evidence type="ECO:0000256" key="3">
    <source>
        <dbReference type="ARBA" id="ARBA00000895"/>
    </source>
</evidence>
<feature type="transmembrane region" description="Helical" evidence="36">
    <location>
        <begin position="285"/>
        <end position="304"/>
    </location>
</feature>
<dbReference type="AlphaFoldDB" id="A0AA36CXZ3"/>
<feature type="transmembrane region" description="Helical" evidence="36">
    <location>
        <begin position="404"/>
        <end position="426"/>
    </location>
</feature>
<evidence type="ECO:0000256" key="21">
    <source>
        <dbReference type="ARBA" id="ARBA00030205"/>
    </source>
</evidence>
<evidence type="ECO:0000256" key="35">
    <source>
        <dbReference type="SAM" id="MobiDB-lite"/>
    </source>
</evidence>
<evidence type="ECO:0000256" key="27">
    <source>
        <dbReference type="ARBA" id="ARBA00048135"/>
    </source>
</evidence>
<comment type="subunit">
    <text evidence="20">Homodimer or homotetramer; both forms have similar enzymatic activities.</text>
</comment>
<evidence type="ECO:0000256" key="6">
    <source>
        <dbReference type="ARBA" id="ARBA00001349"/>
    </source>
</evidence>
<evidence type="ECO:0000256" key="16">
    <source>
        <dbReference type="ARBA" id="ARBA00022824"/>
    </source>
</evidence>
<evidence type="ECO:0000256" key="15">
    <source>
        <dbReference type="ARBA" id="ARBA00022692"/>
    </source>
</evidence>
<comment type="catalytic activity">
    <reaction evidence="25">
        <text>1-O-(9Z-octadecenyl)-glycerol + (9Z)-octadecenoyl-CoA = 1-O-(9Z-octadecyl)-3-(9Z-octadecenoyl)-glycerol + CoA</text>
        <dbReference type="Rhea" id="RHEA:55340"/>
        <dbReference type="ChEBI" id="CHEBI:34116"/>
        <dbReference type="ChEBI" id="CHEBI:57287"/>
        <dbReference type="ChEBI" id="CHEBI:57387"/>
        <dbReference type="ChEBI" id="CHEBI:197429"/>
    </reaction>
    <physiologicalReaction direction="left-to-right" evidence="25">
        <dbReference type="Rhea" id="RHEA:55341"/>
    </physiologicalReaction>
</comment>
<evidence type="ECO:0000256" key="25">
    <source>
        <dbReference type="ARBA" id="ARBA00047807"/>
    </source>
</evidence>
<evidence type="ECO:0000256" key="11">
    <source>
        <dbReference type="ARBA" id="ARBA00012977"/>
    </source>
</evidence>
<evidence type="ECO:0000256" key="14">
    <source>
        <dbReference type="ARBA" id="ARBA00022679"/>
    </source>
</evidence>
<feature type="transmembrane region" description="Helical" evidence="36">
    <location>
        <begin position="199"/>
        <end position="220"/>
    </location>
</feature>
<comment type="catalytic activity">
    <reaction evidence="2">
        <text>all-trans-retinol + an acyl-CoA = an all-trans-retinyl ester + CoA</text>
        <dbReference type="Rhea" id="RHEA:11488"/>
        <dbReference type="ChEBI" id="CHEBI:17336"/>
        <dbReference type="ChEBI" id="CHEBI:57287"/>
        <dbReference type="ChEBI" id="CHEBI:58342"/>
        <dbReference type="ChEBI" id="CHEBI:63410"/>
        <dbReference type="EC" id="2.3.1.76"/>
    </reaction>
    <physiologicalReaction direction="left-to-right" evidence="2">
        <dbReference type="Rhea" id="RHEA:11489"/>
    </physiologicalReaction>
</comment>
<dbReference type="GO" id="GO:0050252">
    <property type="term" value="F:retinol O-fatty-acyltransferase activity"/>
    <property type="evidence" value="ECO:0007669"/>
    <property type="project" value="UniProtKB-EC"/>
</dbReference>
<dbReference type="PIRSF" id="PIRSF000439">
    <property type="entry name" value="Oat_ACAT_DAG_ARE"/>
    <property type="match status" value="1"/>
</dbReference>
<evidence type="ECO:0000256" key="36">
    <source>
        <dbReference type="SAM" id="Phobius"/>
    </source>
</evidence>
<evidence type="ECO:0000256" key="32">
    <source>
        <dbReference type="ARBA" id="ARBA00049168"/>
    </source>
</evidence>
<keyword evidence="18 36" id="KW-0472">Membrane</keyword>
<evidence type="ECO:0000256" key="17">
    <source>
        <dbReference type="ARBA" id="ARBA00022989"/>
    </source>
</evidence>
<evidence type="ECO:0000256" key="24">
    <source>
        <dbReference type="ARBA" id="ARBA00047609"/>
    </source>
</evidence>
<dbReference type="InterPro" id="IPR027251">
    <property type="entry name" value="Diacylglycerol_acylTrfase1"/>
</dbReference>
<evidence type="ECO:0000256" key="29">
    <source>
        <dbReference type="ARBA" id="ARBA00048634"/>
    </source>
</evidence>
<evidence type="ECO:0000256" key="22">
    <source>
        <dbReference type="ARBA" id="ARBA00033044"/>
    </source>
</evidence>
<dbReference type="EC" id="2.3.1.76" evidence="11"/>
<dbReference type="EMBL" id="CATQJA010002648">
    <property type="protein sequence ID" value="CAJ0577144.1"/>
    <property type="molecule type" value="Genomic_DNA"/>
</dbReference>
<feature type="non-terminal residue" evidence="37">
    <location>
        <position position="731"/>
    </location>
</feature>
<keyword evidence="14" id="KW-0808">Transferase</keyword>
<evidence type="ECO:0000256" key="12">
    <source>
        <dbReference type="ARBA" id="ARBA00013244"/>
    </source>
</evidence>
<dbReference type="PIRSF" id="PIRSF500231">
    <property type="entry name" value="Oat_dag"/>
    <property type="match status" value="1"/>
</dbReference>
<comment type="catalytic activity">
    <reaction evidence="23">
        <text>1,2-di-(9Z-octadecenoyl)-sn-glycerol + (9Z)-octadecenoyl-CoA = 1,2,3-tri-(9Z-octadecenoyl)-glycerol + CoA</text>
        <dbReference type="Rhea" id="RHEA:38219"/>
        <dbReference type="ChEBI" id="CHEBI:52333"/>
        <dbReference type="ChEBI" id="CHEBI:53753"/>
        <dbReference type="ChEBI" id="CHEBI:57287"/>
        <dbReference type="ChEBI" id="CHEBI:57387"/>
    </reaction>
    <physiologicalReaction direction="left-to-right" evidence="23">
        <dbReference type="Rhea" id="RHEA:38220"/>
    </physiologicalReaction>
</comment>
<feature type="region of interest" description="Disordered" evidence="35">
    <location>
        <begin position="12"/>
        <end position="54"/>
    </location>
</feature>
<feature type="compositionally biased region" description="Low complexity" evidence="35">
    <location>
        <begin position="702"/>
        <end position="711"/>
    </location>
</feature>
<dbReference type="InterPro" id="IPR014371">
    <property type="entry name" value="Oat_ACAT_DAG_ARE"/>
</dbReference>
<dbReference type="Pfam" id="PF03062">
    <property type="entry name" value="MBOAT"/>
    <property type="match status" value="1"/>
</dbReference>
<dbReference type="GO" id="GO:0019432">
    <property type="term" value="P:triglyceride biosynthetic process"/>
    <property type="evidence" value="ECO:0007669"/>
    <property type="project" value="InterPro"/>
</dbReference>
<feature type="transmembrane region" description="Helical" evidence="36">
    <location>
        <begin position="138"/>
        <end position="157"/>
    </location>
</feature>
<evidence type="ECO:0000256" key="13">
    <source>
        <dbReference type="ARBA" id="ARBA00022158"/>
    </source>
</evidence>
<evidence type="ECO:0000256" key="5">
    <source>
        <dbReference type="ARBA" id="ARBA00001313"/>
    </source>
</evidence>
<keyword evidence="17 36" id="KW-1133">Transmembrane helix</keyword>
<keyword evidence="15 36" id="KW-0812">Transmembrane</keyword>
<feature type="transmembrane region" description="Helical" evidence="36">
    <location>
        <begin position="460"/>
        <end position="483"/>
    </location>
</feature>
<keyword evidence="19" id="KW-0012">Acyltransferase</keyword>
<feature type="compositionally biased region" description="Low complexity" evidence="35">
    <location>
        <begin position="33"/>
        <end position="54"/>
    </location>
</feature>
<feature type="active site" evidence="34">
    <location>
        <position position="418"/>
    </location>
</feature>
<evidence type="ECO:0000256" key="10">
    <source>
        <dbReference type="ARBA" id="ARBA00009010"/>
    </source>
</evidence>
<comment type="catalytic activity">
    <reaction evidence="30">
        <text>1,2-di-(9Z-octadecenoyl)-glycerol + (9Z)-octadecenoate + H(+) = 1,2,3-tri-(9Z-octadecenoyl)-glycerol + H2O</text>
        <dbReference type="Rhea" id="RHEA:38379"/>
        <dbReference type="ChEBI" id="CHEBI:15377"/>
        <dbReference type="ChEBI" id="CHEBI:15378"/>
        <dbReference type="ChEBI" id="CHEBI:30823"/>
        <dbReference type="ChEBI" id="CHEBI:52323"/>
        <dbReference type="ChEBI" id="CHEBI:53753"/>
    </reaction>
    <physiologicalReaction direction="left-to-right" evidence="30">
        <dbReference type="Rhea" id="RHEA:38380"/>
    </physiologicalReaction>
</comment>
<feature type="compositionally biased region" description="Basic residues" evidence="35">
    <location>
        <begin position="638"/>
        <end position="647"/>
    </location>
</feature>
<evidence type="ECO:0000256" key="4">
    <source>
        <dbReference type="ARBA" id="ARBA00001118"/>
    </source>
</evidence>
<evidence type="ECO:0000256" key="33">
    <source>
        <dbReference type="ARBA" id="ARBA00049549"/>
    </source>
</evidence>